<dbReference type="GO" id="GO:0005524">
    <property type="term" value="F:ATP binding"/>
    <property type="evidence" value="ECO:0007669"/>
    <property type="project" value="UniProtKB-KW"/>
</dbReference>
<dbReference type="GO" id="GO:0005634">
    <property type="term" value="C:nucleus"/>
    <property type="evidence" value="ECO:0007669"/>
    <property type="project" value="TreeGrafter"/>
</dbReference>
<dbReference type="HOGENOM" id="CLU_000288_81_13_1"/>
<name>T1JGL9_STRMM</name>
<dbReference type="InterPro" id="IPR051334">
    <property type="entry name" value="SRPK"/>
</dbReference>
<evidence type="ECO:0000256" key="4">
    <source>
        <dbReference type="ARBA" id="ARBA00022741"/>
    </source>
</evidence>
<organism evidence="10 11">
    <name type="scientific">Strigamia maritima</name>
    <name type="common">European centipede</name>
    <name type="synonym">Geophilus maritimus</name>
    <dbReference type="NCBI Taxonomy" id="126957"/>
    <lineage>
        <taxon>Eukaryota</taxon>
        <taxon>Metazoa</taxon>
        <taxon>Ecdysozoa</taxon>
        <taxon>Arthropoda</taxon>
        <taxon>Myriapoda</taxon>
        <taxon>Chilopoda</taxon>
        <taxon>Pleurostigmophora</taxon>
        <taxon>Geophilomorpha</taxon>
        <taxon>Linotaeniidae</taxon>
        <taxon>Strigamia</taxon>
    </lineage>
</organism>
<evidence type="ECO:0000256" key="8">
    <source>
        <dbReference type="ARBA" id="ARBA00048679"/>
    </source>
</evidence>
<dbReference type="PROSITE" id="PS50011">
    <property type="entry name" value="PROTEIN_KINASE_DOM"/>
    <property type="match status" value="1"/>
</dbReference>
<dbReference type="Proteomes" id="UP000014500">
    <property type="component" value="Unassembled WGS sequence"/>
</dbReference>
<dbReference type="InterPro" id="IPR000719">
    <property type="entry name" value="Prot_kinase_dom"/>
</dbReference>
<protein>
    <recommendedName>
        <fullName evidence="1">non-specific serine/threonine protein kinase</fullName>
        <ecNumber evidence="1">2.7.11.1</ecNumber>
    </recommendedName>
</protein>
<evidence type="ECO:0000259" key="9">
    <source>
        <dbReference type="PROSITE" id="PS50011"/>
    </source>
</evidence>
<dbReference type="GO" id="GO:0005737">
    <property type="term" value="C:cytoplasm"/>
    <property type="evidence" value="ECO:0007669"/>
    <property type="project" value="TreeGrafter"/>
</dbReference>
<dbReference type="STRING" id="126957.T1JGL9"/>
<keyword evidence="3" id="KW-0808">Transferase</keyword>
<dbReference type="PANTHER" id="PTHR47634">
    <property type="entry name" value="PROTEIN KINASE DOMAIN-CONTAINING PROTEIN-RELATED"/>
    <property type="match status" value="1"/>
</dbReference>
<dbReference type="GO" id="GO:0050684">
    <property type="term" value="P:regulation of mRNA processing"/>
    <property type="evidence" value="ECO:0007669"/>
    <property type="project" value="TreeGrafter"/>
</dbReference>
<dbReference type="SMART" id="SM00220">
    <property type="entry name" value="S_TKc"/>
    <property type="match status" value="1"/>
</dbReference>
<dbReference type="GO" id="GO:0000245">
    <property type="term" value="P:spliceosomal complex assembly"/>
    <property type="evidence" value="ECO:0007669"/>
    <property type="project" value="TreeGrafter"/>
</dbReference>
<dbReference type="AlphaFoldDB" id="T1JGL9"/>
<comment type="catalytic activity">
    <reaction evidence="7">
        <text>L-threonyl-[protein] + ATP = O-phospho-L-threonyl-[protein] + ADP + H(+)</text>
        <dbReference type="Rhea" id="RHEA:46608"/>
        <dbReference type="Rhea" id="RHEA-COMP:11060"/>
        <dbReference type="Rhea" id="RHEA-COMP:11605"/>
        <dbReference type="ChEBI" id="CHEBI:15378"/>
        <dbReference type="ChEBI" id="CHEBI:30013"/>
        <dbReference type="ChEBI" id="CHEBI:30616"/>
        <dbReference type="ChEBI" id="CHEBI:61977"/>
        <dbReference type="ChEBI" id="CHEBI:456216"/>
        <dbReference type="EC" id="2.7.11.1"/>
    </reaction>
</comment>
<dbReference type="Pfam" id="PF00069">
    <property type="entry name" value="Pkinase"/>
    <property type="match status" value="1"/>
</dbReference>
<reference evidence="11" key="1">
    <citation type="submission" date="2011-05" db="EMBL/GenBank/DDBJ databases">
        <authorList>
            <person name="Richards S.R."/>
            <person name="Qu J."/>
            <person name="Jiang H."/>
            <person name="Jhangiani S.N."/>
            <person name="Agravi P."/>
            <person name="Goodspeed R."/>
            <person name="Gross S."/>
            <person name="Mandapat C."/>
            <person name="Jackson L."/>
            <person name="Mathew T."/>
            <person name="Pu L."/>
            <person name="Thornton R."/>
            <person name="Saada N."/>
            <person name="Wilczek-Boney K.B."/>
            <person name="Lee S."/>
            <person name="Kovar C."/>
            <person name="Wu Y."/>
            <person name="Scherer S.E."/>
            <person name="Worley K.C."/>
            <person name="Muzny D.M."/>
            <person name="Gibbs R."/>
        </authorList>
    </citation>
    <scope>NUCLEOTIDE SEQUENCE</scope>
    <source>
        <strain evidence="11">Brora</strain>
    </source>
</reference>
<reference evidence="10" key="2">
    <citation type="submission" date="2015-02" db="UniProtKB">
        <authorList>
            <consortium name="EnsemblMetazoa"/>
        </authorList>
    </citation>
    <scope>IDENTIFICATION</scope>
</reference>
<dbReference type="eggNOG" id="KOG1290">
    <property type="taxonomic scope" value="Eukaryota"/>
</dbReference>
<evidence type="ECO:0000256" key="2">
    <source>
        <dbReference type="ARBA" id="ARBA00022527"/>
    </source>
</evidence>
<evidence type="ECO:0000256" key="7">
    <source>
        <dbReference type="ARBA" id="ARBA00047899"/>
    </source>
</evidence>
<dbReference type="PROSITE" id="PS00108">
    <property type="entry name" value="PROTEIN_KINASE_ST"/>
    <property type="match status" value="1"/>
</dbReference>
<dbReference type="Gene3D" id="1.10.510.10">
    <property type="entry name" value="Transferase(Phosphotransferase) domain 1"/>
    <property type="match status" value="1"/>
</dbReference>
<dbReference type="GO" id="GO:0004674">
    <property type="term" value="F:protein serine/threonine kinase activity"/>
    <property type="evidence" value="ECO:0007669"/>
    <property type="project" value="UniProtKB-KW"/>
</dbReference>
<sequence length="373" mass="43022">MNRILNWFKRCTKNKSCLWLTKPQTLSECDLIDDTIEAYQEEENPAWYCVGGYHPVQMGDVYHNRYSVVGKLGWGTYSTVWLCWDLKDMRYKALKIVRSAYDGTATALNEIKMLKCANHHYNVVQLLDDFTISGVNGTHICMVFEVLGYNLLKLINESGCKGLPMAQVKIIMKQVLEGLDYLHTKCGIIHADIKPENICVDANDFSVITDLGNACWANRRYANTIQSRPYRCPEVVLGVNYNEKADVWSAACVAFELATGDYLFPIVNMCVDECYEHTDDENHLCSIVKLLGLIPEELAMRSENYSLYFSSDGRHKGFSDLTFYGIYNVLTDKYKWSKLDAWKFEDFLRPMLAIDPKCRSDARHCLRHSWFRF</sequence>
<dbReference type="FunFam" id="1.10.510.10:FF:000275">
    <property type="entry name" value="SRSF protein kinase 2 isoform X3"/>
    <property type="match status" value="1"/>
</dbReference>
<keyword evidence="5" id="KW-0418">Kinase</keyword>
<proteinExistence type="predicted"/>
<evidence type="ECO:0000256" key="3">
    <source>
        <dbReference type="ARBA" id="ARBA00022679"/>
    </source>
</evidence>
<keyword evidence="11" id="KW-1185">Reference proteome</keyword>
<dbReference type="InterPro" id="IPR008271">
    <property type="entry name" value="Ser/Thr_kinase_AS"/>
</dbReference>
<dbReference type="EMBL" id="JH432206">
    <property type="status" value="NOT_ANNOTATED_CDS"/>
    <property type="molecule type" value="Genomic_DNA"/>
</dbReference>
<evidence type="ECO:0000256" key="5">
    <source>
        <dbReference type="ARBA" id="ARBA00022777"/>
    </source>
</evidence>
<dbReference type="PANTHER" id="PTHR47634:SF9">
    <property type="entry name" value="PROTEIN KINASE DOMAIN-CONTAINING PROTEIN-RELATED"/>
    <property type="match status" value="1"/>
</dbReference>
<evidence type="ECO:0000313" key="11">
    <source>
        <dbReference type="Proteomes" id="UP000014500"/>
    </source>
</evidence>
<evidence type="ECO:0000256" key="1">
    <source>
        <dbReference type="ARBA" id="ARBA00012513"/>
    </source>
</evidence>
<comment type="catalytic activity">
    <reaction evidence="8">
        <text>L-seryl-[protein] + ATP = O-phospho-L-seryl-[protein] + ADP + H(+)</text>
        <dbReference type="Rhea" id="RHEA:17989"/>
        <dbReference type="Rhea" id="RHEA-COMP:9863"/>
        <dbReference type="Rhea" id="RHEA-COMP:11604"/>
        <dbReference type="ChEBI" id="CHEBI:15378"/>
        <dbReference type="ChEBI" id="CHEBI:29999"/>
        <dbReference type="ChEBI" id="CHEBI:30616"/>
        <dbReference type="ChEBI" id="CHEBI:83421"/>
        <dbReference type="ChEBI" id="CHEBI:456216"/>
        <dbReference type="EC" id="2.7.11.1"/>
    </reaction>
</comment>
<dbReference type="SUPFAM" id="SSF56112">
    <property type="entry name" value="Protein kinase-like (PK-like)"/>
    <property type="match status" value="1"/>
</dbReference>
<keyword evidence="6" id="KW-0067">ATP-binding</keyword>
<accession>T1JGL9</accession>
<keyword evidence="4" id="KW-0547">Nucleotide-binding</keyword>
<dbReference type="EnsemblMetazoa" id="SMAR012992-RA">
    <property type="protein sequence ID" value="SMAR012992-PA"/>
    <property type="gene ID" value="SMAR012992"/>
</dbReference>
<evidence type="ECO:0000313" key="10">
    <source>
        <dbReference type="EnsemblMetazoa" id="SMAR012992-PA"/>
    </source>
</evidence>
<dbReference type="FunFam" id="3.30.200.20:FF:000770">
    <property type="entry name" value="SRSF protein kinase 2"/>
    <property type="match status" value="1"/>
</dbReference>
<dbReference type="InterPro" id="IPR011009">
    <property type="entry name" value="Kinase-like_dom_sf"/>
</dbReference>
<dbReference type="PhylomeDB" id="T1JGL9"/>
<dbReference type="EC" id="2.7.11.1" evidence="1"/>
<feature type="domain" description="Protein kinase" evidence="9">
    <location>
        <begin position="66"/>
        <end position="371"/>
    </location>
</feature>
<dbReference type="OMA" id="IFEMAWG"/>
<dbReference type="Gene3D" id="3.30.200.20">
    <property type="entry name" value="Phosphorylase Kinase, domain 1"/>
    <property type="match status" value="1"/>
</dbReference>
<keyword evidence="2" id="KW-0723">Serine/threonine-protein kinase</keyword>
<evidence type="ECO:0000256" key="6">
    <source>
        <dbReference type="ARBA" id="ARBA00022840"/>
    </source>
</evidence>